<evidence type="ECO:0000256" key="6">
    <source>
        <dbReference type="PIRSR" id="PIRSR620405-1"/>
    </source>
</evidence>
<dbReference type="Proteomes" id="UP000694427">
    <property type="component" value="Unplaced"/>
</dbReference>
<feature type="domain" description="Tyrosine specific protein phosphatases" evidence="9">
    <location>
        <begin position="120"/>
        <end position="158"/>
    </location>
</feature>
<dbReference type="AlphaFoldDB" id="A0A8C1MUD5"/>
<protein>
    <recommendedName>
        <fullName evidence="7">Dual specificity protein phosphatase</fullName>
        <ecNumber evidence="7">3.1.3.16</ecNumber>
        <ecNumber evidence="7">3.1.3.48</ecNumber>
    </recommendedName>
</protein>
<dbReference type="EC" id="3.1.3.48" evidence="7"/>
<evidence type="ECO:0000313" key="11">
    <source>
        <dbReference type="Proteomes" id="UP000694427"/>
    </source>
</evidence>
<dbReference type="InterPro" id="IPR000387">
    <property type="entry name" value="Tyr_Pase_dom"/>
</dbReference>
<comment type="catalytic activity">
    <reaction evidence="5 7">
        <text>O-phospho-L-threonyl-[protein] + H2O = L-threonyl-[protein] + phosphate</text>
        <dbReference type="Rhea" id="RHEA:47004"/>
        <dbReference type="Rhea" id="RHEA-COMP:11060"/>
        <dbReference type="Rhea" id="RHEA-COMP:11605"/>
        <dbReference type="ChEBI" id="CHEBI:15377"/>
        <dbReference type="ChEBI" id="CHEBI:30013"/>
        <dbReference type="ChEBI" id="CHEBI:43474"/>
        <dbReference type="ChEBI" id="CHEBI:61977"/>
        <dbReference type="EC" id="3.1.3.16"/>
    </reaction>
</comment>
<evidence type="ECO:0000256" key="7">
    <source>
        <dbReference type="RuleBase" id="RU366038"/>
    </source>
</evidence>
<comment type="catalytic activity">
    <reaction evidence="4 7">
        <text>O-phospho-L-seryl-[protein] + H2O = L-seryl-[protein] + phosphate</text>
        <dbReference type="Rhea" id="RHEA:20629"/>
        <dbReference type="Rhea" id="RHEA-COMP:9863"/>
        <dbReference type="Rhea" id="RHEA-COMP:11604"/>
        <dbReference type="ChEBI" id="CHEBI:15377"/>
        <dbReference type="ChEBI" id="CHEBI:29999"/>
        <dbReference type="ChEBI" id="CHEBI:43474"/>
        <dbReference type="ChEBI" id="CHEBI:83421"/>
        <dbReference type="EC" id="3.1.3.16"/>
    </reaction>
</comment>
<dbReference type="GO" id="GO:0004725">
    <property type="term" value="F:protein tyrosine phosphatase activity"/>
    <property type="evidence" value="ECO:0007669"/>
    <property type="project" value="UniProtKB-EC"/>
</dbReference>
<dbReference type="SMART" id="SM00195">
    <property type="entry name" value="DSPc"/>
    <property type="match status" value="1"/>
</dbReference>
<feature type="active site" description="Phosphocysteine intermediate" evidence="6">
    <location>
        <position position="124"/>
    </location>
</feature>
<evidence type="ECO:0000256" key="5">
    <source>
        <dbReference type="ARBA" id="ARBA00048336"/>
    </source>
</evidence>
<dbReference type="EC" id="3.1.3.16" evidence="7"/>
<evidence type="ECO:0000313" key="10">
    <source>
        <dbReference type="Ensembl" id="ENSCCRP00010081547.1"/>
    </source>
</evidence>
<dbReference type="Ensembl" id="ENSCCRT00010090474.1">
    <property type="protein sequence ID" value="ENSCCRP00010081547.1"/>
    <property type="gene ID" value="ENSCCRG00010035637.1"/>
</dbReference>
<dbReference type="InterPro" id="IPR020422">
    <property type="entry name" value="TYR_PHOSPHATASE_DUAL_dom"/>
</dbReference>
<accession>A0A8C1MUD5</accession>
<dbReference type="PROSITE" id="PS50056">
    <property type="entry name" value="TYR_PHOSPHATASE_2"/>
    <property type="match status" value="1"/>
</dbReference>
<reference evidence="10" key="1">
    <citation type="submission" date="2025-08" db="UniProtKB">
        <authorList>
            <consortium name="Ensembl"/>
        </authorList>
    </citation>
    <scope>IDENTIFICATION</scope>
</reference>
<dbReference type="GO" id="GO:0043409">
    <property type="term" value="P:negative regulation of MAPK cascade"/>
    <property type="evidence" value="ECO:0007669"/>
    <property type="project" value="TreeGrafter"/>
</dbReference>
<evidence type="ECO:0000259" key="9">
    <source>
        <dbReference type="PROSITE" id="PS50056"/>
    </source>
</evidence>
<evidence type="ECO:0000256" key="3">
    <source>
        <dbReference type="ARBA" id="ARBA00022912"/>
    </source>
</evidence>
<comment type="function">
    <text evidence="7">Dual specificity phosphatase able to dephosphorylate phosphotyrosine, phosphoserine and phosphothreonine residues, with a preference for phosphotyrosine as a substrate.</text>
</comment>
<dbReference type="PROSITE" id="PS00383">
    <property type="entry name" value="TYR_PHOSPHATASE_1"/>
    <property type="match status" value="1"/>
</dbReference>
<evidence type="ECO:0000256" key="2">
    <source>
        <dbReference type="ARBA" id="ARBA00022801"/>
    </source>
</evidence>
<dbReference type="InterPro" id="IPR020405">
    <property type="entry name" value="Atypical_DUSP_subfamA"/>
</dbReference>
<dbReference type="PANTHER" id="PTHR45682:SF3">
    <property type="entry name" value="DUAL SPECIFICITY PROTEIN PHOSPHATASE"/>
    <property type="match status" value="1"/>
</dbReference>
<evidence type="ECO:0000256" key="1">
    <source>
        <dbReference type="ARBA" id="ARBA00008601"/>
    </source>
</evidence>
<feature type="domain" description="Tyrosine-protein phosphatase" evidence="8">
    <location>
        <begin position="33"/>
        <end position="179"/>
    </location>
</feature>
<comment type="catalytic activity">
    <reaction evidence="7">
        <text>O-phospho-L-tyrosyl-[protein] + H2O = L-tyrosyl-[protein] + phosphate</text>
        <dbReference type="Rhea" id="RHEA:10684"/>
        <dbReference type="Rhea" id="RHEA-COMP:10136"/>
        <dbReference type="Rhea" id="RHEA-COMP:20101"/>
        <dbReference type="ChEBI" id="CHEBI:15377"/>
        <dbReference type="ChEBI" id="CHEBI:43474"/>
        <dbReference type="ChEBI" id="CHEBI:46858"/>
        <dbReference type="ChEBI" id="CHEBI:61978"/>
        <dbReference type="EC" id="3.1.3.48"/>
    </reaction>
</comment>
<dbReference type="InterPro" id="IPR029021">
    <property type="entry name" value="Prot-tyrosine_phosphatase-like"/>
</dbReference>
<evidence type="ECO:0000256" key="4">
    <source>
        <dbReference type="ARBA" id="ARBA00047761"/>
    </source>
</evidence>
<dbReference type="GO" id="GO:0004722">
    <property type="term" value="F:protein serine/threonine phosphatase activity"/>
    <property type="evidence" value="ECO:0007669"/>
    <property type="project" value="UniProtKB-EC"/>
</dbReference>
<dbReference type="GO" id="GO:0005737">
    <property type="term" value="C:cytoplasm"/>
    <property type="evidence" value="ECO:0007669"/>
    <property type="project" value="TreeGrafter"/>
</dbReference>
<keyword evidence="11" id="KW-1185">Reference proteome</keyword>
<dbReference type="PROSITE" id="PS50054">
    <property type="entry name" value="TYR_PHOSPHATASE_DUAL"/>
    <property type="match status" value="1"/>
</dbReference>
<dbReference type="Pfam" id="PF00782">
    <property type="entry name" value="DSPc"/>
    <property type="match status" value="1"/>
</dbReference>
<sequence>ESHSDSTLKRLVQPVFIQSMLEDMLHGGQLSCNHVDEVWPNLFLGDMYMSHDRYALWRLGITHVLNAAHGKMCCKGSDDFYGTTVKYYGVPANDLPTFDISPFFYPSAHYIHDALSTTGVFVHCAVGVSRSAALVLAYLMIYCNYSLVDAILKVKERRWIFPNRGFLKQLIILNNELNYKAQSK</sequence>
<keyword evidence="2 7" id="KW-0378">Hydrolase</keyword>
<evidence type="ECO:0000259" key="8">
    <source>
        <dbReference type="PROSITE" id="PS50054"/>
    </source>
</evidence>
<dbReference type="InterPro" id="IPR000340">
    <property type="entry name" value="Dual-sp_phosphatase_cat-dom"/>
</dbReference>
<comment type="similarity">
    <text evidence="1 7">Belongs to the protein-tyrosine phosphatase family. Non-receptor class dual specificity subfamily.</text>
</comment>
<dbReference type="InterPro" id="IPR016130">
    <property type="entry name" value="Tyr_Pase_AS"/>
</dbReference>
<organism evidence="10 11">
    <name type="scientific">Cyprinus carpio</name>
    <name type="common">Common carp</name>
    <dbReference type="NCBI Taxonomy" id="7962"/>
    <lineage>
        <taxon>Eukaryota</taxon>
        <taxon>Metazoa</taxon>
        <taxon>Chordata</taxon>
        <taxon>Craniata</taxon>
        <taxon>Vertebrata</taxon>
        <taxon>Euteleostomi</taxon>
        <taxon>Actinopterygii</taxon>
        <taxon>Neopterygii</taxon>
        <taxon>Teleostei</taxon>
        <taxon>Ostariophysi</taxon>
        <taxon>Cypriniformes</taxon>
        <taxon>Cyprinidae</taxon>
        <taxon>Cyprininae</taxon>
        <taxon>Cyprinus</taxon>
    </lineage>
</organism>
<reference evidence="10" key="2">
    <citation type="submission" date="2025-09" db="UniProtKB">
        <authorList>
            <consortium name="Ensembl"/>
        </authorList>
    </citation>
    <scope>IDENTIFICATION</scope>
</reference>
<dbReference type="GO" id="GO:0008138">
    <property type="term" value="F:protein tyrosine/serine/threonine phosphatase activity"/>
    <property type="evidence" value="ECO:0007669"/>
    <property type="project" value="UniProtKB-UniRule"/>
</dbReference>
<dbReference type="GO" id="GO:0033549">
    <property type="term" value="F:MAP kinase phosphatase activity"/>
    <property type="evidence" value="ECO:0007669"/>
    <property type="project" value="TreeGrafter"/>
</dbReference>
<dbReference type="PRINTS" id="PR01909">
    <property type="entry name" value="ADSPHPHTASEA"/>
</dbReference>
<proteinExistence type="inferred from homology"/>
<dbReference type="SUPFAM" id="SSF52799">
    <property type="entry name" value="(Phosphotyrosine protein) phosphatases II"/>
    <property type="match status" value="1"/>
</dbReference>
<keyword evidence="3 7" id="KW-0904">Protein phosphatase</keyword>
<dbReference type="Gene3D" id="3.90.190.10">
    <property type="entry name" value="Protein tyrosine phosphatase superfamily"/>
    <property type="match status" value="1"/>
</dbReference>
<dbReference type="PRINTS" id="PR01908">
    <property type="entry name" value="ADSPHPHTASE"/>
</dbReference>
<name>A0A8C1MUD5_CYPCA</name>
<dbReference type="PANTHER" id="PTHR45682">
    <property type="entry name" value="AGAP008228-PA"/>
    <property type="match status" value="1"/>
</dbReference>